<organism evidence="14 15">
    <name type="scientific">Clostridium cylindrosporum DSM 605</name>
    <dbReference type="NCBI Taxonomy" id="1121307"/>
    <lineage>
        <taxon>Bacteria</taxon>
        <taxon>Bacillati</taxon>
        <taxon>Bacillota</taxon>
        <taxon>Clostridia</taxon>
        <taxon>Eubacteriales</taxon>
        <taxon>Clostridiaceae</taxon>
        <taxon>Clostridium</taxon>
    </lineage>
</organism>
<dbReference type="InterPro" id="IPR005477">
    <property type="entry name" value="Dxylulose-5-P_synthase"/>
</dbReference>
<keyword evidence="11" id="KW-0786">Thiamine pyrophosphate</keyword>
<evidence type="ECO:0000256" key="11">
    <source>
        <dbReference type="ARBA" id="ARBA00023052"/>
    </source>
</evidence>
<dbReference type="PANTHER" id="PTHR43322">
    <property type="entry name" value="1-D-DEOXYXYLULOSE 5-PHOSPHATE SYNTHASE-RELATED"/>
    <property type="match status" value="1"/>
</dbReference>
<dbReference type="InterPro" id="IPR029061">
    <property type="entry name" value="THDP-binding"/>
</dbReference>
<accession>A0A0J8DC82</accession>
<dbReference type="Proteomes" id="UP000036756">
    <property type="component" value="Unassembled WGS sequence"/>
</dbReference>
<dbReference type="EMBL" id="LFVU01000026">
    <property type="protein sequence ID" value="KMT21914.1"/>
    <property type="molecule type" value="Genomic_DNA"/>
</dbReference>
<dbReference type="RefSeq" id="WP_048570561.1">
    <property type="nucleotide sequence ID" value="NZ_LFVU01000026.1"/>
</dbReference>
<evidence type="ECO:0000256" key="5">
    <source>
        <dbReference type="ARBA" id="ARBA00011738"/>
    </source>
</evidence>
<dbReference type="CDD" id="cd02007">
    <property type="entry name" value="TPP_DXS"/>
    <property type="match status" value="1"/>
</dbReference>
<evidence type="ECO:0000256" key="3">
    <source>
        <dbReference type="ARBA" id="ARBA00004980"/>
    </source>
</evidence>
<keyword evidence="12" id="KW-0414">Isoprene biosynthesis</keyword>
<dbReference type="UniPathway" id="UPA00064">
    <property type="reaction ID" value="UER00091"/>
</dbReference>
<keyword evidence="10" id="KW-0784">Thiamine biosynthesis</keyword>
<dbReference type="OrthoDB" id="9803371at2"/>
<feature type="domain" description="Transketolase-like pyrimidine-binding" evidence="13">
    <location>
        <begin position="282"/>
        <end position="446"/>
    </location>
</feature>
<dbReference type="SUPFAM" id="SSF52922">
    <property type="entry name" value="TK C-terminal domain-like"/>
    <property type="match status" value="1"/>
</dbReference>
<evidence type="ECO:0000256" key="4">
    <source>
        <dbReference type="ARBA" id="ARBA00011081"/>
    </source>
</evidence>
<dbReference type="SMART" id="SM00861">
    <property type="entry name" value="Transket_pyr"/>
    <property type="match status" value="1"/>
</dbReference>
<dbReference type="Pfam" id="PF02780">
    <property type="entry name" value="Transketolase_C"/>
    <property type="match status" value="1"/>
</dbReference>
<evidence type="ECO:0000256" key="12">
    <source>
        <dbReference type="ARBA" id="ARBA00023229"/>
    </source>
</evidence>
<dbReference type="STRING" id="1121307.CLCY_3c01850"/>
<dbReference type="NCBIfam" id="NF008968">
    <property type="entry name" value="PRK12315.1"/>
    <property type="match status" value="1"/>
</dbReference>
<keyword evidence="8" id="KW-0479">Metal-binding</keyword>
<dbReference type="SUPFAM" id="SSF52518">
    <property type="entry name" value="Thiamin diphosphate-binding fold (THDP-binding)"/>
    <property type="match status" value="1"/>
</dbReference>
<keyword evidence="15" id="KW-1185">Reference proteome</keyword>
<evidence type="ECO:0000313" key="14">
    <source>
        <dbReference type="EMBL" id="KMT21914.1"/>
    </source>
</evidence>
<dbReference type="InterPro" id="IPR049557">
    <property type="entry name" value="Transketolase_CS"/>
</dbReference>
<dbReference type="PATRIC" id="fig|1121307.3.peg.1539"/>
<evidence type="ECO:0000256" key="2">
    <source>
        <dbReference type="ARBA" id="ARBA00001964"/>
    </source>
</evidence>
<comment type="subunit">
    <text evidence="5">Homodimer.</text>
</comment>
<evidence type="ECO:0000256" key="9">
    <source>
        <dbReference type="ARBA" id="ARBA00022842"/>
    </source>
</evidence>
<dbReference type="InterPro" id="IPR009014">
    <property type="entry name" value="Transketo_C/PFOR_II"/>
</dbReference>
<dbReference type="GO" id="GO:0019288">
    <property type="term" value="P:isopentenyl diphosphate biosynthetic process, methylerythritol 4-phosphate pathway"/>
    <property type="evidence" value="ECO:0007669"/>
    <property type="project" value="TreeGrafter"/>
</dbReference>
<comment type="pathway">
    <text evidence="3">Metabolic intermediate biosynthesis; 1-deoxy-D-xylulose 5-phosphate biosynthesis; 1-deoxy-D-xylulose 5-phosphate from D-glyceraldehyde 3-phosphate and pyruvate: step 1/1.</text>
</comment>
<dbReference type="PROSITE" id="PS00801">
    <property type="entry name" value="TRANSKETOLASE_1"/>
    <property type="match status" value="1"/>
</dbReference>
<protein>
    <recommendedName>
        <fullName evidence="6">1-deoxy-D-xylulose-5-phosphate synthase</fullName>
        <ecNumber evidence="6">2.2.1.7</ecNumber>
    </recommendedName>
</protein>
<evidence type="ECO:0000256" key="10">
    <source>
        <dbReference type="ARBA" id="ARBA00022977"/>
    </source>
</evidence>
<evidence type="ECO:0000313" key="15">
    <source>
        <dbReference type="Proteomes" id="UP000036756"/>
    </source>
</evidence>
<dbReference type="GO" id="GO:0005829">
    <property type="term" value="C:cytosol"/>
    <property type="evidence" value="ECO:0007669"/>
    <property type="project" value="TreeGrafter"/>
</dbReference>
<dbReference type="GO" id="GO:0046872">
    <property type="term" value="F:metal ion binding"/>
    <property type="evidence" value="ECO:0007669"/>
    <property type="project" value="UniProtKB-KW"/>
</dbReference>
<dbReference type="FunFam" id="3.40.50.970:FF:000010">
    <property type="entry name" value="1-deoxy-D-xylulose-5-phosphate synthase"/>
    <property type="match status" value="1"/>
</dbReference>
<name>A0A0J8DC82_CLOCY</name>
<dbReference type="InterPro" id="IPR005475">
    <property type="entry name" value="Transketolase-like_Pyr-bd"/>
</dbReference>
<dbReference type="GO" id="GO:0016114">
    <property type="term" value="P:terpenoid biosynthetic process"/>
    <property type="evidence" value="ECO:0007669"/>
    <property type="project" value="InterPro"/>
</dbReference>
<dbReference type="Pfam" id="PF13292">
    <property type="entry name" value="DXP_synthase_N"/>
    <property type="match status" value="2"/>
</dbReference>
<evidence type="ECO:0000256" key="1">
    <source>
        <dbReference type="ARBA" id="ARBA00001946"/>
    </source>
</evidence>
<keyword evidence="9" id="KW-0460">Magnesium</keyword>
<comment type="similarity">
    <text evidence="4">Belongs to the transketolase family. DXPS subfamily.</text>
</comment>
<comment type="caution">
    <text evidence="14">The sequence shown here is derived from an EMBL/GenBank/DDBJ whole genome shotgun (WGS) entry which is preliminary data.</text>
</comment>
<comment type="cofactor">
    <cofactor evidence="2">
        <name>thiamine diphosphate</name>
        <dbReference type="ChEBI" id="CHEBI:58937"/>
    </cofactor>
</comment>
<dbReference type="Pfam" id="PF02779">
    <property type="entry name" value="Transket_pyr"/>
    <property type="match status" value="1"/>
</dbReference>
<dbReference type="CDD" id="cd07033">
    <property type="entry name" value="TPP_PYR_DXS_TK_like"/>
    <property type="match status" value="1"/>
</dbReference>
<dbReference type="Gene3D" id="3.40.50.920">
    <property type="match status" value="1"/>
</dbReference>
<dbReference type="NCBIfam" id="NF003933">
    <property type="entry name" value="PRK05444.2-2"/>
    <property type="match status" value="1"/>
</dbReference>
<gene>
    <name evidence="14" type="primary">dxs</name>
    <name evidence="14" type="ORF">CLCY_3c01850</name>
</gene>
<evidence type="ECO:0000256" key="7">
    <source>
        <dbReference type="ARBA" id="ARBA00022679"/>
    </source>
</evidence>
<dbReference type="PANTHER" id="PTHR43322:SF1">
    <property type="entry name" value="1-DEOXY-D-XYLULOSE-5-PHOSPHATE SYNTHASE"/>
    <property type="match status" value="1"/>
</dbReference>
<dbReference type="AlphaFoldDB" id="A0A0J8DC82"/>
<keyword evidence="7 14" id="KW-0808">Transferase</keyword>
<proteinExistence type="inferred from homology"/>
<dbReference type="EC" id="2.2.1.7" evidence="6"/>
<dbReference type="Gene3D" id="3.40.50.970">
    <property type="match status" value="2"/>
</dbReference>
<evidence type="ECO:0000256" key="6">
    <source>
        <dbReference type="ARBA" id="ARBA00013150"/>
    </source>
</evidence>
<dbReference type="InterPro" id="IPR033248">
    <property type="entry name" value="Transketolase_C"/>
</dbReference>
<reference evidence="14 15" key="1">
    <citation type="submission" date="2015-06" db="EMBL/GenBank/DDBJ databases">
        <title>Draft genome sequence of the purine-degrading Clostridium cylindrosporum HC-1 (DSM 605).</title>
        <authorList>
            <person name="Poehlein A."/>
            <person name="Schiel-Bengelsdorf B."/>
            <person name="Bengelsdorf F."/>
            <person name="Daniel R."/>
            <person name="Duerre P."/>
        </authorList>
    </citation>
    <scope>NUCLEOTIDE SEQUENCE [LARGE SCALE GENOMIC DNA]</scope>
    <source>
        <strain evidence="14 15">DSM 605</strain>
    </source>
</reference>
<comment type="cofactor">
    <cofactor evidence="1">
        <name>Mg(2+)</name>
        <dbReference type="ChEBI" id="CHEBI:18420"/>
    </cofactor>
</comment>
<dbReference type="GO" id="GO:0008661">
    <property type="term" value="F:1-deoxy-D-xylulose-5-phosphate synthase activity"/>
    <property type="evidence" value="ECO:0007669"/>
    <property type="project" value="UniProtKB-EC"/>
</dbReference>
<dbReference type="GO" id="GO:0009228">
    <property type="term" value="P:thiamine biosynthetic process"/>
    <property type="evidence" value="ECO:0007669"/>
    <property type="project" value="UniProtKB-KW"/>
</dbReference>
<evidence type="ECO:0000256" key="8">
    <source>
        <dbReference type="ARBA" id="ARBA00022723"/>
    </source>
</evidence>
<sequence>MELSILNNINEPSDLKSLSKDELNLLSSEIRNVLIKKVSSTGGHFGPNLGMVEATIALHYVFNSPVDKFVYDVSHQTYPHKILTGRKEAFINPEKFGTVAGYTSPKESEHDFFTIGHTSTSISLACGLAKGRDVKGGNENIVAIIGDGSLSGGEAYEGLNNAAVLGSNIIILVNDNDMSIAENHGGLYQNLALLRETEGKAENNFFKTLGLDYYFIKDGNNLELLIEIFEKVKNIDHPVVIHMQTIKGKGYEDAEVNKESFHWVMPFDLETKEPLVKFESSESYTDITGKFLLEKARKDKSIVAINAATPGIVGVNPIRYELKDQYVDVGIAEEHAIALASGIAKRGGKPVVSFLSSFIQRTYDQLSQDLAINNNPALIMVHGGGITASDVTHLGVFDIPLISNIPNIIYLAPTTKEEYIAMMEWGIEQDKHPVAIRVPRMNVVSTGDMVKADFSELNKYVKVEDGNEVAILGLGSFYHLGAKVHERLKEIGINATLINPRFITGVDEELLTSLLDNHKVVITLEDGVLDGGFGEMISRFYSDKDIRVLNFGATKEFTDSVSLEELYKRYHLTKDLIIADIKKVLEDIKL</sequence>
<evidence type="ECO:0000259" key="13">
    <source>
        <dbReference type="SMART" id="SM00861"/>
    </source>
</evidence>